<accession>A0ABC9WY41</accession>
<dbReference type="AlphaFoldDB" id="A0ABC9WY41"/>
<comment type="caution">
    <text evidence="1">The sequence shown here is derived from an EMBL/GenBank/DDBJ whole genome shotgun (WGS) entry which is preliminary data.</text>
</comment>
<evidence type="ECO:0000313" key="2">
    <source>
        <dbReference type="Proteomes" id="UP001623348"/>
    </source>
</evidence>
<evidence type="ECO:0000313" key="1">
    <source>
        <dbReference type="EMBL" id="GAB0190216.1"/>
    </source>
</evidence>
<name>A0ABC9WY41_GRUJA</name>
<organism evidence="1 2">
    <name type="scientific">Grus japonensis</name>
    <name type="common">Japanese crane</name>
    <name type="synonym">Red-crowned crane</name>
    <dbReference type="NCBI Taxonomy" id="30415"/>
    <lineage>
        <taxon>Eukaryota</taxon>
        <taxon>Metazoa</taxon>
        <taxon>Chordata</taxon>
        <taxon>Craniata</taxon>
        <taxon>Vertebrata</taxon>
        <taxon>Euteleostomi</taxon>
        <taxon>Archelosauria</taxon>
        <taxon>Archosauria</taxon>
        <taxon>Dinosauria</taxon>
        <taxon>Saurischia</taxon>
        <taxon>Theropoda</taxon>
        <taxon>Coelurosauria</taxon>
        <taxon>Aves</taxon>
        <taxon>Neognathae</taxon>
        <taxon>Neoaves</taxon>
        <taxon>Gruiformes</taxon>
        <taxon>Gruidae</taxon>
        <taxon>Grus</taxon>
    </lineage>
</organism>
<proteinExistence type="predicted"/>
<reference evidence="1 2" key="1">
    <citation type="submission" date="2024-06" db="EMBL/GenBank/DDBJ databases">
        <title>The draft genome of Grus japonensis, version 3.</title>
        <authorList>
            <person name="Nabeshima K."/>
            <person name="Suzuki S."/>
            <person name="Onuma M."/>
        </authorList>
    </citation>
    <scope>NUCLEOTIDE SEQUENCE [LARGE SCALE GENOMIC DNA]</scope>
    <source>
        <strain evidence="1 2">451A</strain>
    </source>
</reference>
<dbReference type="EMBL" id="BAAFJT010000005">
    <property type="protein sequence ID" value="GAB0190216.1"/>
    <property type="molecule type" value="Genomic_DNA"/>
</dbReference>
<gene>
    <name evidence="1" type="ORF">GRJ2_001486900</name>
</gene>
<keyword evidence="2" id="KW-1185">Reference proteome</keyword>
<protein>
    <submittedName>
        <fullName evidence="1">Mitochondrial enolase superfamily member 1</fullName>
    </submittedName>
</protein>
<dbReference type="Proteomes" id="UP001623348">
    <property type="component" value="Unassembled WGS sequence"/>
</dbReference>
<sequence>MGGKGRDWETEELPTVGEDQVQEYLRNPKVHKPMGPDEMHLQVLRELADEVGHPDTTVIDELETMEGHVGIRASPLKKVMRSVAQLKCIYTNACSMGNKQRELEAIIQQETVIELPSWKHGGTIRIIELLQGMATNS</sequence>